<dbReference type="RefSeq" id="WP_378160955.1">
    <property type="nucleotide sequence ID" value="NZ_JBHSBU010000001.1"/>
</dbReference>
<protein>
    <submittedName>
        <fullName evidence="2">Uncharacterized protein</fullName>
    </submittedName>
</protein>
<reference evidence="3" key="1">
    <citation type="journal article" date="2019" name="Int. J. Syst. Evol. Microbiol.">
        <title>The Global Catalogue of Microorganisms (GCM) 10K type strain sequencing project: providing services to taxonomists for standard genome sequencing and annotation.</title>
        <authorList>
            <consortium name="The Broad Institute Genomics Platform"/>
            <consortium name="The Broad Institute Genome Sequencing Center for Infectious Disease"/>
            <person name="Wu L."/>
            <person name="Ma J."/>
        </authorList>
    </citation>
    <scope>NUCLEOTIDE SEQUENCE [LARGE SCALE GENOMIC DNA]</scope>
    <source>
        <strain evidence="3">LMG 29894</strain>
    </source>
</reference>
<accession>A0ABV8MJP4</accession>
<evidence type="ECO:0000313" key="3">
    <source>
        <dbReference type="Proteomes" id="UP001595791"/>
    </source>
</evidence>
<feature type="compositionally biased region" description="Polar residues" evidence="1">
    <location>
        <begin position="45"/>
        <end position="55"/>
    </location>
</feature>
<dbReference type="EMBL" id="JBHSBU010000001">
    <property type="protein sequence ID" value="MFC4158364.1"/>
    <property type="molecule type" value="Genomic_DNA"/>
</dbReference>
<feature type="region of interest" description="Disordered" evidence="1">
    <location>
        <begin position="1"/>
        <end position="21"/>
    </location>
</feature>
<name>A0ABV8MJP4_9NEIS</name>
<comment type="caution">
    <text evidence="2">The sequence shown here is derived from an EMBL/GenBank/DDBJ whole genome shotgun (WGS) entry which is preliminary data.</text>
</comment>
<organism evidence="2 3">
    <name type="scientific">Chitinimonas lacunae</name>
    <dbReference type="NCBI Taxonomy" id="1963018"/>
    <lineage>
        <taxon>Bacteria</taxon>
        <taxon>Pseudomonadati</taxon>
        <taxon>Pseudomonadota</taxon>
        <taxon>Betaproteobacteria</taxon>
        <taxon>Neisseriales</taxon>
        <taxon>Chitinibacteraceae</taxon>
        <taxon>Chitinimonas</taxon>
    </lineage>
</organism>
<proteinExistence type="predicted"/>
<dbReference type="Proteomes" id="UP001595791">
    <property type="component" value="Unassembled WGS sequence"/>
</dbReference>
<sequence>MNPRISGHGNHATLPQNGTEEWQQIVAEERRQLEQKMNRLRIQRQMANRQDSVSPKGSDAQGDKWEEDEEHTERLNA</sequence>
<evidence type="ECO:0000256" key="1">
    <source>
        <dbReference type="SAM" id="MobiDB-lite"/>
    </source>
</evidence>
<evidence type="ECO:0000313" key="2">
    <source>
        <dbReference type="EMBL" id="MFC4158364.1"/>
    </source>
</evidence>
<keyword evidence="3" id="KW-1185">Reference proteome</keyword>
<gene>
    <name evidence="2" type="ORF">ACFOW7_03220</name>
</gene>
<feature type="region of interest" description="Disordered" evidence="1">
    <location>
        <begin position="43"/>
        <end position="77"/>
    </location>
</feature>